<evidence type="ECO:0000256" key="7">
    <source>
        <dbReference type="SAM" id="MobiDB-lite"/>
    </source>
</evidence>
<feature type="region of interest" description="Disordered" evidence="7">
    <location>
        <begin position="69"/>
        <end position="101"/>
    </location>
</feature>
<dbReference type="OrthoDB" id="9813972at2"/>
<dbReference type="Proteomes" id="UP000297866">
    <property type="component" value="Unassembled WGS sequence"/>
</dbReference>
<keyword evidence="2 6" id="KW-0328">Glycosyltransferase</keyword>
<feature type="region of interest" description="Disordered" evidence="7">
    <location>
        <begin position="1"/>
        <end position="30"/>
    </location>
</feature>
<keyword evidence="1 6" id="KW-1277">Toxin-antitoxin system</keyword>
<evidence type="ECO:0000256" key="2">
    <source>
        <dbReference type="ARBA" id="ARBA00022676"/>
    </source>
</evidence>
<gene>
    <name evidence="9" type="ORF">E3O23_09835</name>
</gene>
<accession>A0A4V3I6H6</accession>
<protein>
    <submittedName>
        <fullName evidence="9">DUF4433 domain-containing protein</fullName>
    </submittedName>
</protein>
<organism evidence="9 10">
    <name type="scientific">Cryobacterium tagatosivorans</name>
    <dbReference type="NCBI Taxonomy" id="1259199"/>
    <lineage>
        <taxon>Bacteria</taxon>
        <taxon>Bacillati</taxon>
        <taxon>Actinomycetota</taxon>
        <taxon>Actinomycetes</taxon>
        <taxon>Micrococcales</taxon>
        <taxon>Microbacteriaceae</taxon>
        <taxon>Cryobacterium</taxon>
    </lineage>
</organism>
<evidence type="ECO:0000256" key="3">
    <source>
        <dbReference type="ARBA" id="ARBA00022679"/>
    </source>
</evidence>
<feature type="region of interest" description="Disordered" evidence="7">
    <location>
        <begin position="141"/>
        <end position="188"/>
    </location>
</feature>
<evidence type="ECO:0000259" key="8">
    <source>
        <dbReference type="PROSITE" id="PS52018"/>
    </source>
</evidence>
<comment type="similarity">
    <text evidence="6">Belongs to the DarT ADP-ribosyltransferase family.</text>
</comment>
<evidence type="ECO:0000313" key="9">
    <source>
        <dbReference type="EMBL" id="TFB50322.1"/>
    </source>
</evidence>
<feature type="active site" evidence="6">
    <location>
        <position position="375"/>
    </location>
</feature>
<feature type="domain" description="DarT" evidence="8">
    <location>
        <begin position="201"/>
        <end position="422"/>
    </location>
</feature>
<feature type="compositionally biased region" description="Low complexity" evidence="7">
    <location>
        <begin position="178"/>
        <end position="188"/>
    </location>
</feature>
<comment type="catalytic activity">
    <reaction evidence="6">
        <text>a thymidine in DNA + NAD(+) = an N-(ADP-alpha-D-ribosyl)-thymidine in DNA + nicotinamide + H(+)</text>
        <dbReference type="Rhea" id="RHEA:71651"/>
        <dbReference type="Rhea" id="RHEA-COMP:13556"/>
        <dbReference type="Rhea" id="RHEA-COMP:18051"/>
        <dbReference type="ChEBI" id="CHEBI:15378"/>
        <dbReference type="ChEBI" id="CHEBI:17154"/>
        <dbReference type="ChEBI" id="CHEBI:57540"/>
        <dbReference type="ChEBI" id="CHEBI:137386"/>
        <dbReference type="ChEBI" id="CHEBI:191199"/>
    </reaction>
</comment>
<evidence type="ECO:0000313" key="10">
    <source>
        <dbReference type="Proteomes" id="UP000297866"/>
    </source>
</evidence>
<feature type="compositionally biased region" description="Low complexity" evidence="7">
    <location>
        <begin position="141"/>
        <end position="154"/>
    </location>
</feature>
<evidence type="ECO:0000256" key="6">
    <source>
        <dbReference type="PROSITE-ProRule" id="PRU01362"/>
    </source>
</evidence>
<reference evidence="9 10" key="1">
    <citation type="submission" date="2019-03" db="EMBL/GenBank/DDBJ databases">
        <title>Genomics of glacier-inhabiting Cryobacterium strains.</title>
        <authorList>
            <person name="Liu Q."/>
            <person name="Xin Y.-H."/>
        </authorList>
    </citation>
    <scope>NUCLEOTIDE SEQUENCE [LARGE SCALE GENOMIC DNA]</scope>
    <source>
        <strain evidence="9 10">Sr47</strain>
    </source>
</reference>
<feature type="active site" description="Proton acceptor" evidence="6">
    <location>
        <position position="246"/>
    </location>
</feature>
<evidence type="ECO:0000256" key="1">
    <source>
        <dbReference type="ARBA" id="ARBA00022649"/>
    </source>
</evidence>
<dbReference type="GO" id="GO:0016779">
    <property type="term" value="F:nucleotidyltransferase activity"/>
    <property type="evidence" value="ECO:0007669"/>
    <property type="project" value="UniProtKB-UniRule"/>
</dbReference>
<keyword evidence="10" id="KW-1185">Reference proteome</keyword>
<feature type="binding site" evidence="6">
    <location>
        <position position="222"/>
    </location>
    <ligand>
        <name>NAD(+)</name>
        <dbReference type="ChEBI" id="CHEBI:57540"/>
    </ligand>
</feature>
<feature type="compositionally biased region" description="Basic residues" evidence="7">
    <location>
        <begin position="77"/>
        <end position="91"/>
    </location>
</feature>
<evidence type="ECO:0000256" key="4">
    <source>
        <dbReference type="ARBA" id="ARBA00022695"/>
    </source>
</evidence>
<feature type="binding site" evidence="6">
    <location>
        <position position="246"/>
    </location>
    <ligand>
        <name>NAD(+)</name>
        <dbReference type="ChEBI" id="CHEBI:57540"/>
    </ligand>
</feature>
<dbReference type="AlphaFoldDB" id="A0A4V3I6H6"/>
<keyword evidence="5 6" id="KW-0238">DNA-binding</keyword>
<evidence type="ECO:0000256" key="5">
    <source>
        <dbReference type="ARBA" id="ARBA00023125"/>
    </source>
</evidence>
<dbReference type="PROSITE" id="PS52018">
    <property type="entry name" value="DART"/>
    <property type="match status" value="1"/>
</dbReference>
<dbReference type="Pfam" id="PF14487">
    <property type="entry name" value="DarT"/>
    <property type="match status" value="1"/>
</dbReference>
<comment type="caution">
    <text evidence="9">The sequence shown here is derived from an EMBL/GenBank/DDBJ whole genome shotgun (WGS) entry which is preliminary data.</text>
</comment>
<keyword evidence="3 6" id="KW-0808">Transferase</keyword>
<feature type="binding site" evidence="6">
    <location>
        <position position="214"/>
    </location>
    <ligand>
        <name>NAD(+)</name>
        <dbReference type="ChEBI" id="CHEBI:57540"/>
    </ligand>
</feature>
<name>A0A4V3I6H6_9MICO</name>
<dbReference type="InterPro" id="IPR029494">
    <property type="entry name" value="DarT"/>
</dbReference>
<sequence length="429" mass="45535">MRPSRAADAPIFGGRPHAEDRPAGGCPSSGRVGLEVPRHDLHRARVLPSCPFPGAGRHFRLGTAAFATTFRPPRPSGRGRGRGVLRIGPHRPRNERNVGRWGRGRHATKGFYLNDECIHGLEGNLCDQCFPKAAPVATVSAPVSRASSTSGVSKRASRAREASAPTALRTPRAEPTKSARAVKAAALPRASAKKPADVGEQRIYHVTHISNLAGVLSSGALLADASKAWEGRPAVDISSDETRESRRSILVSGQGSLSVAKYVPFFLSPDATVWDSIRAHTGDPRLALDAHGSAPFDFVILVSTIKKALDTQAAAVTDAADVAEGESGSAAASVVATDGDATGTLTRFGTSREDAERLLRILRADPESPAILEAEFLVEEAFPYELVTLIGVANDRVRDVVKPILAASSHRPKVAVYPPWFQASEESAE</sequence>
<proteinExistence type="inferred from homology"/>
<dbReference type="EMBL" id="SOEZ01000048">
    <property type="protein sequence ID" value="TFB50322.1"/>
    <property type="molecule type" value="Genomic_DNA"/>
</dbReference>
<dbReference type="GO" id="GO:0003677">
    <property type="term" value="F:DNA binding"/>
    <property type="evidence" value="ECO:0007669"/>
    <property type="project" value="UniProtKB-UniRule"/>
</dbReference>
<feature type="binding site" evidence="6">
    <location>
        <begin position="205"/>
        <end position="207"/>
    </location>
    <ligand>
        <name>NAD(+)</name>
        <dbReference type="ChEBI" id="CHEBI:57540"/>
    </ligand>
</feature>
<keyword evidence="4 6" id="KW-0548">Nucleotidyltransferase</keyword>
<dbReference type="GO" id="GO:0016757">
    <property type="term" value="F:glycosyltransferase activity"/>
    <property type="evidence" value="ECO:0007669"/>
    <property type="project" value="UniProtKB-UniRule"/>
</dbReference>